<dbReference type="Pfam" id="PF13541">
    <property type="entry name" value="ChlI"/>
    <property type="match status" value="1"/>
</dbReference>
<dbReference type="SUPFAM" id="SSF52540">
    <property type="entry name" value="P-loop containing nucleoside triphosphate hydrolases"/>
    <property type="match status" value="1"/>
</dbReference>
<dbReference type="InterPro" id="IPR027417">
    <property type="entry name" value="P-loop_NTPase"/>
</dbReference>
<feature type="domain" description="Mg chelatase-related protein C-terminal" evidence="2">
    <location>
        <begin position="421"/>
        <end position="516"/>
    </location>
</feature>
<dbReference type="InterPro" id="IPR004482">
    <property type="entry name" value="Mg_chelat-rel"/>
</dbReference>
<dbReference type="RefSeq" id="WP_390469807.1">
    <property type="nucleotide sequence ID" value="NZ_BAABXL010000001.1"/>
</dbReference>
<dbReference type="InterPro" id="IPR014721">
    <property type="entry name" value="Ribsml_uS5_D2-typ_fold_subgr"/>
</dbReference>
<evidence type="ECO:0000313" key="4">
    <source>
        <dbReference type="Proteomes" id="UP001600894"/>
    </source>
</evidence>
<sequence length="528" mass="58083">MFTKINSGGIRGIEGFFVSVEADVSNGLPAFSISGQLASEVREAQERVRTALKNSGFQLPAKKITVNLSPAGVKKGGTAFDLPIAVAVLGAFGVLDIRQLEDSMIIGELGLDGTVKPVTGILVQTAAARDRGLKRCFLPEENRTEGILAEGIEVIGVRSLAQMAELLNGRKVGVFGETGWTENEASKKVLTQFRENMLVPDKAYDVDFKEINGQGVLRRAAEVAAAGMHGLLMCGSAGTGKSMVAARIPSILPGLTWQENIEISKVYSVCGQLPYSHPVLSKRPFRSPHHTISPQGLTGGGRFPKPGELSLASGGVLFLDELPHFSRGAIEALRQPLENRRIVVSRAEYSCEFPADFLIVGAMNPCPCGFFPDRNRCRCTETQIRGYLRRLSRPILERFDICVEAAPVSFHELEGRNLKNESSAAIRNRVERAVKIQKKRFEGTDIRFNSHMGSGELNRYCRLGEKERDFAQKVYEARGLSARSYHKALKTARTIADLEEEPQIKRGHLAEAFGYRILEERLWGQEKN</sequence>
<feature type="domain" description="Magnesium chelatase ChlI-like catalytic" evidence="1">
    <location>
        <begin position="207"/>
        <end position="411"/>
    </location>
</feature>
<dbReference type="Pfam" id="PF13335">
    <property type="entry name" value="Mg_chelatase_C"/>
    <property type="match status" value="1"/>
</dbReference>
<dbReference type="InterPro" id="IPR045006">
    <property type="entry name" value="CHLI-like"/>
</dbReference>
<dbReference type="EMBL" id="BAABXL010000001">
    <property type="protein sequence ID" value="GAA6268845.1"/>
    <property type="molecule type" value="Genomic_DNA"/>
</dbReference>
<protein>
    <submittedName>
        <fullName evidence="3">YifB family Mg chelatase-like AAA ATPase</fullName>
    </submittedName>
</protein>
<dbReference type="Gene3D" id="3.30.230.10">
    <property type="match status" value="1"/>
</dbReference>
<organism evidence="3 4">
    <name type="scientific">Enterocloster alcoholdehydrogenati</name>
    <dbReference type="NCBI Taxonomy" id="2547410"/>
    <lineage>
        <taxon>Bacteria</taxon>
        <taxon>Bacillati</taxon>
        <taxon>Bacillota</taxon>
        <taxon>Clostridia</taxon>
        <taxon>Lachnospirales</taxon>
        <taxon>Lachnospiraceae</taxon>
        <taxon>Enterocloster</taxon>
    </lineage>
</organism>
<dbReference type="InterPro" id="IPR000523">
    <property type="entry name" value="Mg_chelatse_chII-like_cat_dom"/>
</dbReference>
<gene>
    <name evidence="3" type="ORF">F130042H8_19050</name>
</gene>
<dbReference type="PANTHER" id="PTHR32039:SF7">
    <property type="entry name" value="COMPETENCE PROTEIN COMM"/>
    <property type="match status" value="1"/>
</dbReference>
<dbReference type="PANTHER" id="PTHR32039">
    <property type="entry name" value="MAGNESIUM-CHELATASE SUBUNIT CHLI"/>
    <property type="match status" value="1"/>
</dbReference>
<evidence type="ECO:0000259" key="2">
    <source>
        <dbReference type="Pfam" id="PF13335"/>
    </source>
</evidence>
<reference evidence="3 4" key="1">
    <citation type="submission" date="2024-04" db="EMBL/GenBank/DDBJ databases">
        <title>Defined microbial consortia suppress multidrug-resistant proinflammatory Enterobacteriaceae via ecological control.</title>
        <authorList>
            <person name="Furuichi M."/>
            <person name="Kawaguchi T."/>
            <person name="Pust M."/>
            <person name="Yasuma K."/>
            <person name="Plichta D."/>
            <person name="Hasegawa N."/>
            <person name="Ohya T."/>
            <person name="Bhattarai S."/>
            <person name="Sasajima S."/>
            <person name="Aoto Y."/>
            <person name="Tuganbaev T."/>
            <person name="Yaginuma M."/>
            <person name="Ueda M."/>
            <person name="Okahashi N."/>
            <person name="Amafuji K."/>
            <person name="Kiridooshi Y."/>
            <person name="Sugita K."/>
            <person name="Strazar M."/>
            <person name="Skelly A."/>
            <person name="Suda W."/>
            <person name="Hattori M."/>
            <person name="Nakamoto N."/>
            <person name="Caballero S."/>
            <person name="Norman J."/>
            <person name="Olle B."/>
            <person name="Tanoue T."/>
            <person name="Arita M."/>
            <person name="Bucci V."/>
            <person name="Atarashi K."/>
            <person name="Xavier R."/>
            <person name="Honda K."/>
        </authorList>
    </citation>
    <scope>NUCLEOTIDE SEQUENCE [LARGE SCALE GENOMIC DNA]</scope>
    <source>
        <strain evidence="4">f13</strain>
    </source>
</reference>
<proteinExistence type="predicted"/>
<name>A0ABQ0AXT9_9FIRM</name>
<dbReference type="InterPro" id="IPR025158">
    <property type="entry name" value="Mg_chelat-rel_C"/>
</dbReference>
<dbReference type="Proteomes" id="UP001600894">
    <property type="component" value="Unassembled WGS sequence"/>
</dbReference>
<dbReference type="InterPro" id="IPR020568">
    <property type="entry name" value="Ribosomal_Su5_D2-typ_SF"/>
</dbReference>
<comment type="caution">
    <text evidence="3">The sequence shown here is derived from an EMBL/GenBank/DDBJ whole genome shotgun (WGS) entry which is preliminary data.</text>
</comment>
<keyword evidence="4" id="KW-1185">Reference proteome</keyword>
<accession>A0ABQ0AXT9</accession>
<evidence type="ECO:0000313" key="3">
    <source>
        <dbReference type="EMBL" id="GAA6268845.1"/>
    </source>
</evidence>
<dbReference type="SUPFAM" id="SSF54211">
    <property type="entry name" value="Ribosomal protein S5 domain 2-like"/>
    <property type="match status" value="1"/>
</dbReference>
<evidence type="ECO:0000259" key="1">
    <source>
        <dbReference type="Pfam" id="PF01078"/>
    </source>
</evidence>
<dbReference type="NCBIfam" id="TIGR00368">
    <property type="entry name" value="YifB family Mg chelatase-like AAA ATPase"/>
    <property type="match status" value="1"/>
</dbReference>
<dbReference type="Gene3D" id="3.40.50.300">
    <property type="entry name" value="P-loop containing nucleotide triphosphate hydrolases"/>
    <property type="match status" value="1"/>
</dbReference>
<dbReference type="Pfam" id="PF01078">
    <property type="entry name" value="Mg_chelatase"/>
    <property type="match status" value="1"/>
</dbReference>